<keyword evidence="2" id="KW-0520">NAD</keyword>
<keyword evidence="5" id="KW-1185">Reference proteome</keyword>
<dbReference type="InterPro" id="IPR006140">
    <property type="entry name" value="D-isomer_DH_NAD-bd"/>
</dbReference>
<dbReference type="InterPro" id="IPR036291">
    <property type="entry name" value="NAD(P)-bd_dom_sf"/>
</dbReference>
<evidence type="ECO:0000313" key="5">
    <source>
        <dbReference type="Proteomes" id="UP000009230"/>
    </source>
</evidence>
<dbReference type="OrthoDB" id="9787219at2"/>
<dbReference type="HOGENOM" id="CLU_019796_1_0_6"/>
<sequence length="310" mass="34359">MKTLILLISNDDEFNQGLIHYAQQHRQDTEWILPNDQQAASAEVAACWFPDNNTLSQFPNLKCLLAVSAGVDHLGSALLTSGLPICRIVNEEQQRGMFEFVLWGVLNAHRHFDRAHMNHAECHWQRYPQQAAPAIRVSILGLGVLGKYVAQSLAEMGYSVSGWSRSLKDIDNVTCFAGNASLPSMLKDTDILVNLLPLSPATTHILNKKLFDSLPHNAYIINCGRGGHVNEAELIQAVTQGHLRGALLDVFEEEPLSASNPLWHTKGILITPHMASEASLSSIVEQTSDNAKRFEQNFPLMNKINSEQGY</sequence>
<accession>F6CW37</accession>
<dbReference type="PROSITE" id="PS00671">
    <property type="entry name" value="D_2_HYDROXYACID_DH_3"/>
    <property type="match status" value="1"/>
</dbReference>
<protein>
    <submittedName>
        <fullName evidence="4">Hydroxypyruvate reductase</fullName>
        <ecNumber evidence="4">1.1.1.81</ecNumber>
    </submittedName>
</protein>
<evidence type="ECO:0000313" key="4">
    <source>
        <dbReference type="EMBL" id="AEF54336.1"/>
    </source>
</evidence>
<dbReference type="InterPro" id="IPR029753">
    <property type="entry name" value="D-isomer_DH_CS"/>
</dbReference>
<gene>
    <name evidence="4" type="ordered locus">Mar181_1289</name>
</gene>
<dbReference type="STRING" id="491952.Mar181_1289"/>
<dbReference type="PANTHER" id="PTHR43333:SF1">
    <property type="entry name" value="D-ISOMER SPECIFIC 2-HYDROXYACID DEHYDROGENASE NAD-BINDING DOMAIN-CONTAINING PROTEIN"/>
    <property type="match status" value="1"/>
</dbReference>
<dbReference type="Pfam" id="PF02826">
    <property type="entry name" value="2-Hacid_dh_C"/>
    <property type="match status" value="1"/>
</dbReference>
<proteinExistence type="predicted"/>
<dbReference type="CDD" id="cd12164">
    <property type="entry name" value="GDH_like_2"/>
    <property type="match status" value="1"/>
</dbReference>
<dbReference type="AlphaFoldDB" id="F6CW37"/>
<reference evidence="4 5" key="1">
    <citation type="journal article" date="2012" name="Stand. Genomic Sci.">
        <title>Complete genome sequence of Marinomonas posidonica type strain (IVIA-Po-181(T)).</title>
        <authorList>
            <person name="Lucas-Elio P."/>
            <person name="Goodwin L."/>
            <person name="Woyke T."/>
            <person name="Pitluck S."/>
            <person name="Nolan M."/>
            <person name="Kyrpides N.C."/>
            <person name="Detter J.C."/>
            <person name="Copeland A."/>
            <person name="Lu M."/>
            <person name="Bruce D."/>
            <person name="Detter C."/>
            <person name="Tapia R."/>
            <person name="Han S."/>
            <person name="Land M.L."/>
            <person name="Ivanova N."/>
            <person name="Mikhailova N."/>
            <person name="Johnston A.W."/>
            <person name="Sanchez-Amat A."/>
        </authorList>
    </citation>
    <scope>NUCLEOTIDE SEQUENCE [LARGE SCALE GENOMIC DNA]</scope>
    <source>
        <strain evidence="5">CECT 7376 / NCIMB 14433 / IVIA-Po-181</strain>
    </source>
</reference>
<dbReference type="EMBL" id="CP002771">
    <property type="protein sequence ID" value="AEF54336.1"/>
    <property type="molecule type" value="Genomic_DNA"/>
</dbReference>
<dbReference type="RefSeq" id="WP_013795812.1">
    <property type="nucleotide sequence ID" value="NC_015559.1"/>
</dbReference>
<evidence type="ECO:0000259" key="3">
    <source>
        <dbReference type="Pfam" id="PF02826"/>
    </source>
</evidence>
<evidence type="ECO:0000256" key="1">
    <source>
        <dbReference type="ARBA" id="ARBA00023002"/>
    </source>
</evidence>
<organism evidence="4 5">
    <name type="scientific">Marinomonas posidonica (strain CECT 7376 / NCIMB 14433 / IVIA-Po-181)</name>
    <dbReference type="NCBI Taxonomy" id="491952"/>
    <lineage>
        <taxon>Bacteria</taxon>
        <taxon>Pseudomonadati</taxon>
        <taxon>Pseudomonadota</taxon>
        <taxon>Gammaproteobacteria</taxon>
        <taxon>Oceanospirillales</taxon>
        <taxon>Oceanospirillaceae</taxon>
        <taxon>Marinomonas</taxon>
    </lineage>
</organism>
<dbReference type="GO" id="GO:0051287">
    <property type="term" value="F:NAD binding"/>
    <property type="evidence" value="ECO:0007669"/>
    <property type="project" value="InterPro"/>
</dbReference>
<dbReference type="Gene3D" id="3.40.50.720">
    <property type="entry name" value="NAD(P)-binding Rossmann-like Domain"/>
    <property type="match status" value="2"/>
</dbReference>
<dbReference type="EC" id="1.1.1.81" evidence="4"/>
<dbReference type="KEGG" id="mpc:Mar181_1289"/>
<dbReference type="SUPFAM" id="SSF51735">
    <property type="entry name" value="NAD(P)-binding Rossmann-fold domains"/>
    <property type="match status" value="1"/>
</dbReference>
<dbReference type="GO" id="GO:0016618">
    <property type="term" value="F:hydroxypyruvate reductase [NAD(P)H] activity"/>
    <property type="evidence" value="ECO:0007669"/>
    <property type="project" value="UniProtKB-EC"/>
</dbReference>
<dbReference type="Proteomes" id="UP000009230">
    <property type="component" value="Chromosome"/>
</dbReference>
<dbReference type="eggNOG" id="COG0111">
    <property type="taxonomic scope" value="Bacteria"/>
</dbReference>
<dbReference type="PANTHER" id="PTHR43333">
    <property type="entry name" value="2-HACID_DH_C DOMAIN-CONTAINING PROTEIN"/>
    <property type="match status" value="1"/>
</dbReference>
<feature type="domain" description="D-isomer specific 2-hydroxyacid dehydrogenase NAD-binding" evidence="3">
    <location>
        <begin position="104"/>
        <end position="275"/>
    </location>
</feature>
<evidence type="ECO:0000256" key="2">
    <source>
        <dbReference type="ARBA" id="ARBA00023027"/>
    </source>
</evidence>
<name>F6CW37_MARPP</name>
<keyword evidence="1 4" id="KW-0560">Oxidoreductase</keyword>